<reference evidence="2 3" key="1">
    <citation type="submission" date="2019-02" db="EMBL/GenBank/DDBJ databases">
        <title>Deep-cultivation of Planctomycetes and their phenomic and genomic characterization uncovers novel biology.</title>
        <authorList>
            <person name="Wiegand S."/>
            <person name="Jogler M."/>
            <person name="Boedeker C."/>
            <person name="Pinto D."/>
            <person name="Vollmers J."/>
            <person name="Rivas-Marin E."/>
            <person name="Kohn T."/>
            <person name="Peeters S.H."/>
            <person name="Heuer A."/>
            <person name="Rast P."/>
            <person name="Oberbeckmann S."/>
            <person name="Bunk B."/>
            <person name="Jeske O."/>
            <person name="Meyerdierks A."/>
            <person name="Storesund J.E."/>
            <person name="Kallscheuer N."/>
            <person name="Luecker S."/>
            <person name="Lage O.M."/>
            <person name="Pohl T."/>
            <person name="Merkel B.J."/>
            <person name="Hornburger P."/>
            <person name="Mueller R.-W."/>
            <person name="Bruemmer F."/>
            <person name="Labrenz M."/>
            <person name="Spormann A.M."/>
            <person name="Op Den Camp H."/>
            <person name="Overmann J."/>
            <person name="Amann R."/>
            <person name="Jetten M.S.M."/>
            <person name="Mascher T."/>
            <person name="Medema M.H."/>
            <person name="Devos D.P."/>
            <person name="Kaster A.-K."/>
            <person name="Ovreas L."/>
            <person name="Rohde M."/>
            <person name="Galperin M.Y."/>
            <person name="Jogler C."/>
        </authorList>
    </citation>
    <scope>NUCLEOTIDE SEQUENCE [LARGE SCALE GENOMIC DNA]</scope>
    <source>
        <strain evidence="2 3">Pan14r</strain>
    </source>
</reference>
<organism evidence="2 3">
    <name type="scientific">Crateriforma conspicua</name>
    <dbReference type="NCBI Taxonomy" id="2527996"/>
    <lineage>
        <taxon>Bacteria</taxon>
        <taxon>Pseudomonadati</taxon>
        <taxon>Planctomycetota</taxon>
        <taxon>Planctomycetia</taxon>
        <taxon>Planctomycetales</taxon>
        <taxon>Planctomycetaceae</taxon>
        <taxon>Crateriforma</taxon>
    </lineage>
</organism>
<feature type="transmembrane region" description="Helical" evidence="1">
    <location>
        <begin position="99"/>
        <end position="118"/>
    </location>
</feature>
<keyword evidence="3" id="KW-1185">Reference proteome</keyword>
<name>A0A5C5XYW7_9PLAN</name>
<dbReference type="OrthoDB" id="5520458at2"/>
<sequence length="167" mass="17538">MSSLSPSPSGHSSALVRRHLRFGWISLLLFVTAGILLETMHGLKVGWYLDETYEVRRLMWTLAHAHGTLLSLVHIAFAASVAITPMLWGTGNFLASRGLMAASVLLPGGFALGGIFIYDGDPGAGVFLAPIGAALMWLAVASIAWKAGGVQPVTPPTGDPASDTAKE</sequence>
<dbReference type="RefSeq" id="WP_145297607.1">
    <property type="nucleotide sequence ID" value="NZ_CP036319.1"/>
</dbReference>
<gene>
    <name evidence="2" type="ORF">Pan14r_01460</name>
</gene>
<proteinExistence type="predicted"/>
<evidence type="ECO:0000313" key="3">
    <source>
        <dbReference type="Proteomes" id="UP000317238"/>
    </source>
</evidence>
<accession>A0A5C5XYW7</accession>
<feature type="transmembrane region" description="Helical" evidence="1">
    <location>
        <begin position="21"/>
        <end position="43"/>
    </location>
</feature>
<keyword evidence="1" id="KW-0472">Membrane</keyword>
<evidence type="ECO:0000313" key="2">
    <source>
        <dbReference type="EMBL" id="TWT67908.1"/>
    </source>
</evidence>
<comment type="caution">
    <text evidence="2">The sequence shown here is derived from an EMBL/GenBank/DDBJ whole genome shotgun (WGS) entry which is preliminary data.</text>
</comment>
<keyword evidence="1" id="KW-1133">Transmembrane helix</keyword>
<protein>
    <submittedName>
        <fullName evidence="2">Uncharacterized protein</fullName>
    </submittedName>
</protein>
<feature type="transmembrane region" description="Helical" evidence="1">
    <location>
        <begin position="124"/>
        <end position="145"/>
    </location>
</feature>
<evidence type="ECO:0000256" key="1">
    <source>
        <dbReference type="SAM" id="Phobius"/>
    </source>
</evidence>
<keyword evidence="1" id="KW-0812">Transmembrane</keyword>
<dbReference type="EMBL" id="SJPL01000001">
    <property type="protein sequence ID" value="TWT67908.1"/>
    <property type="molecule type" value="Genomic_DNA"/>
</dbReference>
<dbReference type="Proteomes" id="UP000317238">
    <property type="component" value="Unassembled WGS sequence"/>
</dbReference>
<dbReference type="AlphaFoldDB" id="A0A5C5XYW7"/>
<feature type="transmembrane region" description="Helical" evidence="1">
    <location>
        <begin position="63"/>
        <end position="87"/>
    </location>
</feature>